<keyword evidence="3" id="KW-0804">Transcription</keyword>
<dbReference type="InterPro" id="IPR009057">
    <property type="entry name" value="Homeodomain-like_sf"/>
</dbReference>
<dbReference type="eggNOG" id="COG2207">
    <property type="taxonomic scope" value="Bacteria"/>
</dbReference>
<accession>A0A077EKJ1</accession>
<organism evidence="5 6">
    <name type="scientific">Elizabethkingia anophelis NUHP1</name>
    <dbReference type="NCBI Taxonomy" id="1338011"/>
    <lineage>
        <taxon>Bacteria</taxon>
        <taxon>Pseudomonadati</taxon>
        <taxon>Bacteroidota</taxon>
        <taxon>Flavobacteriia</taxon>
        <taxon>Flavobacteriales</taxon>
        <taxon>Weeksellaceae</taxon>
        <taxon>Elizabethkingia</taxon>
    </lineage>
</organism>
<dbReference type="STRING" id="1338011.BD94_2989"/>
<dbReference type="GO" id="GO:0003700">
    <property type="term" value="F:DNA-binding transcription factor activity"/>
    <property type="evidence" value="ECO:0007669"/>
    <property type="project" value="InterPro"/>
</dbReference>
<dbReference type="Pfam" id="PF12833">
    <property type="entry name" value="HTH_18"/>
    <property type="match status" value="1"/>
</dbReference>
<dbReference type="AlphaFoldDB" id="A0A077EKJ1"/>
<reference evidence="5" key="1">
    <citation type="journal article" date="2013" name="Lancet">
        <title>First case of E anophelis outbreak in an intensive-care unit.</title>
        <authorList>
            <person name="Teo J."/>
            <person name="Tan S.Y."/>
            <person name="Tay M."/>
            <person name="Ding Y."/>
            <person name="Kjelleberg S."/>
            <person name="Givskov M."/>
            <person name="Lin R.T."/>
            <person name="Yang L."/>
        </authorList>
    </citation>
    <scope>NUCLEOTIDE SEQUENCE [LARGE SCALE GENOMIC DNA]</scope>
    <source>
        <strain evidence="5">NUHP1</strain>
    </source>
</reference>
<protein>
    <submittedName>
        <fullName evidence="5">Transcriptional regulator, AraC family</fullName>
    </submittedName>
</protein>
<evidence type="ECO:0000256" key="1">
    <source>
        <dbReference type="ARBA" id="ARBA00023015"/>
    </source>
</evidence>
<dbReference type="KEGG" id="eao:BD94_2989"/>
<keyword evidence="1" id="KW-0805">Transcription regulation</keyword>
<dbReference type="InterPro" id="IPR018060">
    <property type="entry name" value="HTH_AraC"/>
</dbReference>
<feature type="domain" description="HTH araC/xylS-type" evidence="4">
    <location>
        <begin position="197"/>
        <end position="302"/>
    </location>
</feature>
<sequence>MAYSKPYRIKTISDFHKLRGLPPPVHPLISVINYEEIKPGLSDHLLVVLDFYSVSVKKYPQTLKYGQKQYDSDKGVLFFMAPNQVFELDTVDEANLKGSGWSLLIHPDFLWNTNLIKNMHQYDFFNYSVHKALFISEKEEAIINAIVHSVQHEYHSDADAFSQNIIVSQIETLLNFSERFCQRQFAKTPTAHHSILGQLEVLLEEYFQRDEIVSKGLPGVQEIAKQLNISSGYLTKLLKTLTGQTTQQHIHNKLIEKAKEKLSTSNLSVSEIAYKLGFEQPQSFSKFFKAKTHQTPLEFREEFSRIF</sequence>
<proteinExistence type="predicted"/>
<dbReference type="EMBL" id="CP007547">
    <property type="protein sequence ID" value="AIL46764.1"/>
    <property type="molecule type" value="Genomic_DNA"/>
</dbReference>
<dbReference type="Proteomes" id="UP000028933">
    <property type="component" value="Chromosome"/>
</dbReference>
<reference evidence="5" key="2">
    <citation type="journal article" date="2015" name="Genome Biol. Evol.">
        <title>Complete Genome Sequence and Transcriptomic Analysis of the Novel Pathogen Elizabethkingia anophelis in Response to Oxidative Stress.</title>
        <authorList>
            <person name="Li Y."/>
            <person name="Liu Y."/>
            <person name="Chew S.C."/>
            <person name="Tay M."/>
            <person name="Salido M.M."/>
            <person name="Teo J."/>
            <person name="Lauro F.M."/>
            <person name="Givskov M."/>
            <person name="Yang L."/>
        </authorList>
    </citation>
    <scope>NUCLEOTIDE SEQUENCE</scope>
    <source>
        <strain evidence="5">NUHP1</strain>
    </source>
</reference>
<evidence type="ECO:0000256" key="2">
    <source>
        <dbReference type="ARBA" id="ARBA00023125"/>
    </source>
</evidence>
<evidence type="ECO:0000259" key="4">
    <source>
        <dbReference type="PROSITE" id="PS01124"/>
    </source>
</evidence>
<dbReference type="PANTHER" id="PTHR43280:SF32">
    <property type="entry name" value="TRANSCRIPTIONAL REGULATORY PROTEIN"/>
    <property type="match status" value="1"/>
</dbReference>
<keyword evidence="2" id="KW-0238">DNA-binding</keyword>
<dbReference type="PANTHER" id="PTHR43280">
    <property type="entry name" value="ARAC-FAMILY TRANSCRIPTIONAL REGULATOR"/>
    <property type="match status" value="1"/>
</dbReference>
<dbReference type="SUPFAM" id="SSF46689">
    <property type="entry name" value="Homeodomain-like"/>
    <property type="match status" value="1"/>
</dbReference>
<dbReference type="PROSITE" id="PS01124">
    <property type="entry name" value="HTH_ARAC_FAMILY_2"/>
    <property type="match status" value="1"/>
</dbReference>
<dbReference type="RefSeq" id="WP_024565713.1">
    <property type="nucleotide sequence ID" value="NZ_CP007547.1"/>
</dbReference>
<dbReference type="GO" id="GO:0043565">
    <property type="term" value="F:sequence-specific DNA binding"/>
    <property type="evidence" value="ECO:0007669"/>
    <property type="project" value="InterPro"/>
</dbReference>
<dbReference type="Gene3D" id="1.10.10.60">
    <property type="entry name" value="Homeodomain-like"/>
    <property type="match status" value="1"/>
</dbReference>
<evidence type="ECO:0000313" key="6">
    <source>
        <dbReference type="Proteomes" id="UP000028933"/>
    </source>
</evidence>
<dbReference type="SMART" id="SM00342">
    <property type="entry name" value="HTH_ARAC"/>
    <property type="match status" value="1"/>
</dbReference>
<gene>
    <name evidence="5" type="ORF">BD94_2989</name>
</gene>
<dbReference type="HOGENOM" id="CLU_000445_88_11_10"/>
<name>A0A077EKJ1_9FLAO</name>
<evidence type="ECO:0000256" key="3">
    <source>
        <dbReference type="ARBA" id="ARBA00023163"/>
    </source>
</evidence>
<evidence type="ECO:0000313" key="5">
    <source>
        <dbReference type="EMBL" id="AIL46764.1"/>
    </source>
</evidence>